<dbReference type="Gene3D" id="3.90.470.20">
    <property type="entry name" value="4'-phosphopantetheinyl transferase domain"/>
    <property type="match status" value="1"/>
</dbReference>
<accession>A0ABY7K538</accession>
<dbReference type="Proteomes" id="UP001164439">
    <property type="component" value="Chromosome"/>
</dbReference>
<sequence length="226" mass="24487">MTSEPRVPILVLSCDWRSREAPEELLGRQERAQAAALPGPGRRREWVRSRLTGKAALRLVTGERGTQILTAPDGAPSPTGRGVTVSLSHTGSVAVCAAMPGCRPLGVDVEPVDPRNDVFLRRVMLPQEELAVPCGRPGLRSTACISCKEAAVKAFRRPSVRLRDYRLRRGAQGSVWVAVDGTDLPGLRVWRECSRGLLTAVCAPAGARPVYRRLSPRRVLDVLTAG</sequence>
<keyword evidence="3" id="KW-1185">Reference proteome</keyword>
<dbReference type="InterPro" id="IPR037143">
    <property type="entry name" value="4-PPantetheinyl_Trfase_dom_sf"/>
</dbReference>
<dbReference type="InterPro" id="IPR041354">
    <property type="entry name" value="4PPT_N"/>
</dbReference>
<name>A0ABY7K538_9ACTN</name>
<dbReference type="Pfam" id="PF17837">
    <property type="entry name" value="4PPT_N"/>
    <property type="match status" value="1"/>
</dbReference>
<proteinExistence type="predicted"/>
<evidence type="ECO:0000313" key="2">
    <source>
        <dbReference type="EMBL" id="WAZ19619.1"/>
    </source>
</evidence>
<evidence type="ECO:0000259" key="1">
    <source>
        <dbReference type="Pfam" id="PF17837"/>
    </source>
</evidence>
<organism evidence="2 3">
    <name type="scientific">Streptomyces cinnabarinus</name>
    <dbReference type="NCBI Taxonomy" id="67287"/>
    <lineage>
        <taxon>Bacteria</taxon>
        <taxon>Bacillati</taxon>
        <taxon>Actinomycetota</taxon>
        <taxon>Actinomycetes</taxon>
        <taxon>Kitasatosporales</taxon>
        <taxon>Streptomycetaceae</taxon>
        <taxon>Streptomyces</taxon>
    </lineage>
</organism>
<gene>
    <name evidence="2" type="ORF">STRCI_000680</name>
</gene>
<dbReference type="RefSeq" id="WP_269657311.1">
    <property type="nucleotide sequence ID" value="NZ_CP114413.1"/>
</dbReference>
<dbReference type="EMBL" id="CP114413">
    <property type="protein sequence ID" value="WAZ19619.1"/>
    <property type="molecule type" value="Genomic_DNA"/>
</dbReference>
<feature type="domain" description="4'-phosphopantetheinyl transferase N-terminal" evidence="1">
    <location>
        <begin position="40"/>
        <end position="98"/>
    </location>
</feature>
<reference evidence="2" key="1">
    <citation type="submission" date="2022-12" db="EMBL/GenBank/DDBJ databases">
        <authorList>
            <person name="Ruckert C."/>
            <person name="Busche T."/>
            <person name="Kalinowski J."/>
            <person name="Wittmann C."/>
        </authorList>
    </citation>
    <scope>NUCLEOTIDE SEQUENCE</scope>
    <source>
        <strain evidence="2">DSM 40467</strain>
    </source>
</reference>
<protein>
    <recommendedName>
        <fullName evidence="1">4'-phosphopantetheinyl transferase N-terminal domain-containing protein</fullName>
    </recommendedName>
</protein>
<evidence type="ECO:0000313" key="3">
    <source>
        <dbReference type="Proteomes" id="UP001164439"/>
    </source>
</evidence>
<dbReference type="SUPFAM" id="SSF56214">
    <property type="entry name" value="4'-phosphopantetheinyl transferase"/>
    <property type="match status" value="2"/>
</dbReference>